<gene>
    <name evidence="1" type="ORF">B11C_10031</name>
</gene>
<dbReference type="AlphaFoldDB" id="E6YXG9"/>
<dbReference type="EMBL" id="FN645506">
    <property type="protein sequence ID" value="CBI81557.1"/>
    <property type="molecule type" value="Genomic_DNA"/>
</dbReference>
<sequence>MEIFNLMICRKEFSSNQPVSEAYISCTENYKNKTIVLPKYSNEKVAYLYLDRLKIKSNVLSEDISQPILELPTKTL</sequence>
<proteinExistence type="predicted"/>
<organism evidence="1">
    <name type="scientific">Bartonella schoenbuchensis (strain DSM 13525 / NCTC 13165 / R1)</name>
    <dbReference type="NCBI Taxonomy" id="687861"/>
    <lineage>
        <taxon>Bacteria</taxon>
        <taxon>Pseudomonadati</taxon>
        <taxon>Pseudomonadota</taxon>
        <taxon>Alphaproteobacteria</taxon>
        <taxon>Hyphomicrobiales</taxon>
        <taxon>Bartonellaceae</taxon>
        <taxon>Bartonella</taxon>
    </lineage>
</organism>
<reference evidence="1" key="1">
    <citation type="journal article" date="2011" name="PLoS Genet.">
        <title>Parallel evolution of a type IV secretion system in radiating lineages of the host-restricted bacterial pathogen Bartonella.</title>
        <authorList>
            <person name="Engel P."/>
            <person name="Salzburger W."/>
            <person name="Liesch M."/>
            <person name="Chang C.C."/>
            <person name="Maruyama S."/>
            <person name="Lanz C."/>
            <person name="Calteau A."/>
            <person name="Lajus A."/>
            <person name="Medigue C."/>
            <person name="Schuster S.C."/>
            <person name="Dehio C."/>
        </authorList>
    </citation>
    <scope>NUCLEOTIDE SEQUENCE</scope>
    <source>
        <strain evidence="1">R1</strain>
    </source>
</reference>
<accession>E6YXG9</accession>
<protein>
    <submittedName>
        <fullName evidence="1">Uncharacterized protein</fullName>
    </submittedName>
</protein>
<evidence type="ECO:0000313" key="1">
    <source>
        <dbReference type="EMBL" id="CBI81557.1"/>
    </source>
</evidence>
<name>E6YXG9_BARSR</name>